<keyword evidence="3" id="KW-0472">Membrane</keyword>
<dbReference type="EMBL" id="JAGIYY010000012">
    <property type="protein sequence ID" value="MBP0441215.1"/>
    <property type="molecule type" value="Genomic_DNA"/>
</dbReference>
<dbReference type="Gene3D" id="3.10.20.310">
    <property type="entry name" value="membrane protein fhac"/>
    <property type="match status" value="1"/>
</dbReference>
<dbReference type="Gene3D" id="2.40.160.50">
    <property type="entry name" value="membrane protein fhac: a member of the omp85/tpsb transporter family"/>
    <property type="match status" value="1"/>
</dbReference>
<reference evidence="6" key="1">
    <citation type="submission" date="2021-03" db="EMBL/GenBank/DDBJ databases">
        <title>Genome sequencing and assembly of Tianweitania sediminis.</title>
        <authorList>
            <person name="Chhetri G."/>
        </authorList>
    </citation>
    <scope>NUCLEOTIDE SEQUENCE</scope>
    <source>
        <strain evidence="6">Z8</strain>
    </source>
</reference>
<keyword evidence="4" id="KW-0732">Signal</keyword>
<evidence type="ECO:0000313" key="6">
    <source>
        <dbReference type="EMBL" id="MBP0441215.1"/>
    </source>
</evidence>
<keyword evidence="7" id="KW-1185">Reference proteome</keyword>
<dbReference type="AlphaFoldDB" id="A0A8J7R3H9"/>
<feature type="domain" description="Bacterial surface antigen (D15)" evidence="5">
    <location>
        <begin position="339"/>
        <end position="652"/>
    </location>
</feature>
<dbReference type="InterPro" id="IPR039910">
    <property type="entry name" value="D15-like"/>
</dbReference>
<dbReference type="Pfam" id="PF01103">
    <property type="entry name" value="Omp85"/>
    <property type="match status" value="1"/>
</dbReference>
<feature type="chain" id="PRO_5035216563" evidence="4">
    <location>
        <begin position="30"/>
        <end position="652"/>
    </location>
</feature>
<protein>
    <submittedName>
        <fullName evidence="6">Outer membrane protein assembly factor</fullName>
    </submittedName>
</protein>
<dbReference type="PANTHER" id="PTHR12815:SF42">
    <property type="entry name" value="BACTERIAL SURFACE ANTIGEN (D15) DOMAIN-CONTAINING PROTEIN"/>
    <property type="match status" value="1"/>
</dbReference>
<comment type="subcellular location">
    <subcellularLocation>
        <location evidence="1">Membrane</location>
    </subcellularLocation>
</comment>
<dbReference type="Proteomes" id="UP000666240">
    <property type="component" value="Unassembled WGS sequence"/>
</dbReference>
<feature type="signal peptide" evidence="4">
    <location>
        <begin position="1"/>
        <end position="29"/>
    </location>
</feature>
<keyword evidence="2" id="KW-0812">Transmembrane</keyword>
<keyword evidence="2" id="KW-1134">Transmembrane beta strand</keyword>
<evidence type="ECO:0000259" key="5">
    <source>
        <dbReference type="Pfam" id="PF01103"/>
    </source>
</evidence>
<proteinExistence type="predicted"/>
<sequence>MRFQALRSWNLRVAAVLVASALALPPAAAFELFGIKFFERKADPEDVPIGQPQPYTITFNVASDDEDLEDTLKGASNLWGDREEPASGASGLLSKARGDYRRLLGTLYAQGRYGPTISILVDGRQAADVPPDAALNNPASVVVSVETGPSFTFGRADIVNQAPPATERRDRVELPSDNGFVPGEVAKSGVILQAENLAVEAWRQQGHAKAEVAERRVVAAHDSNTLDATLLVEPGRRAVYGTTSVQGTERMDPAFVAYMADLRRGEEFDPDDIKRANDRLARLEVFRSQRIEEGEAIGANGELPLAVIVQERPLRRFGVGASYSTLDGAGVEAYWLHRNLFGRAERLRFDAKVAGIGADVVDRSRDEPQRSRFDPTAFTYRVGATFTKPGVYTPDTNFVASLFGDREVLDPYTRTAVTAQVGFNHIFSEELSGSLFLSGGPSRFDDDLGSREFITVGLPGTLTYDTRDNEADATEGFFVEAMVEPFFEFNYGNAVARATLEGRTYYGFGDDNRLIAAGRLKIGSLAGAPIEEVPPDRLFFAGGGGSVRGYEFRGIGVETFDGGLIGGRSLMEASVELRGRITETIGLVGFVDAGYVGAESFPSFDEDVKLGAGVGLRYLTGLGPIRADVAIPLNPGNDDPSFAFYFGIGQAF</sequence>
<evidence type="ECO:0000256" key="2">
    <source>
        <dbReference type="ARBA" id="ARBA00022452"/>
    </source>
</evidence>
<organism evidence="6 7">
    <name type="scientific">Tianweitania sediminis</name>
    <dbReference type="NCBI Taxonomy" id="1502156"/>
    <lineage>
        <taxon>Bacteria</taxon>
        <taxon>Pseudomonadati</taxon>
        <taxon>Pseudomonadota</taxon>
        <taxon>Alphaproteobacteria</taxon>
        <taxon>Hyphomicrobiales</taxon>
        <taxon>Phyllobacteriaceae</taxon>
        <taxon>Tianweitania</taxon>
    </lineage>
</organism>
<dbReference type="InterPro" id="IPR000184">
    <property type="entry name" value="Bac_surfAg_D15"/>
</dbReference>
<comment type="caution">
    <text evidence="6">The sequence shown here is derived from an EMBL/GenBank/DDBJ whole genome shotgun (WGS) entry which is preliminary data.</text>
</comment>
<evidence type="ECO:0000256" key="4">
    <source>
        <dbReference type="SAM" id="SignalP"/>
    </source>
</evidence>
<gene>
    <name evidence="6" type="ORF">J5Y06_21415</name>
</gene>
<evidence type="ECO:0000256" key="1">
    <source>
        <dbReference type="ARBA" id="ARBA00004370"/>
    </source>
</evidence>
<name>A0A8J7R3H9_9HYPH</name>
<evidence type="ECO:0000313" key="7">
    <source>
        <dbReference type="Proteomes" id="UP000666240"/>
    </source>
</evidence>
<evidence type="ECO:0000256" key="3">
    <source>
        <dbReference type="ARBA" id="ARBA00023136"/>
    </source>
</evidence>
<dbReference type="GO" id="GO:0019867">
    <property type="term" value="C:outer membrane"/>
    <property type="evidence" value="ECO:0007669"/>
    <property type="project" value="InterPro"/>
</dbReference>
<dbReference type="RefSeq" id="WP_209337246.1">
    <property type="nucleotide sequence ID" value="NZ_JAGIYY010000012.1"/>
</dbReference>
<accession>A0A8J7R3H9</accession>
<dbReference type="PANTHER" id="PTHR12815">
    <property type="entry name" value="SORTING AND ASSEMBLY MACHINERY SAMM50 PROTEIN FAMILY MEMBER"/>
    <property type="match status" value="1"/>
</dbReference>